<keyword evidence="1" id="KW-1133">Transmembrane helix</keyword>
<feature type="transmembrane region" description="Helical" evidence="1">
    <location>
        <begin position="36"/>
        <end position="60"/>
    </location>
</feature>
<feature type="transmembrane region" description="Helical" evidence="1">
    <location>
        <begin position="436"/>
        <end position="456"/>
    </location>
</feature>
<feature type="transmembrane region" description="Helical" evidence="1">
    <location>
        <begin position="369"/>
        <end position="391"/>
    </location>
</feature>
<feature type="transmembrane region" description="Helical" evidence="1">
    <location>
        <begin position="299"/>
        <end position="321"/>
    </location>
</feature>
<keyword evidence="1" id="KW-0472">Membrane</keyword>
<dbReference type="EMBL" id="JBHTCS010000011">
    <property type="protein sequence ID" value="MFC7448239.1"/>
    <property type="molecule type" value="Genomic_DNA"/>
</dbReference>
<reference evidence="3" key="1">
    <citation type="journal article" date="2019" name="Int. J. Syst. Evol. Microbiol.">
        <title>The Global Catalogue of Microorganisms (GCM) 10K type strain sequencing project: providing services to taxonomists for standard genome sequencing and annotation.</title>
        <authorList>
            <consortium name="The Broad Institute Genomics Platform"/>
            <consortium name="The Broad Institute Genome Sequencing Center for Infectious Disease"/>
            <person name="Wu L."/>
            <person name="Ma J."/>
        </authorList>
    </citation>
    <scope>NUCLEOTIDE SEQUENCE [LARGE SCALE GENOMIC DNA]</scope>
    <source>
        <strain evidence="3">ICMP 19430</strain>
    </source>
</reference>
<protein>
    <submittedName>
        <fullName evidence="2">Uncharacterized protein</fullName>
    </submittedName>
</protein>
<dbReference type="Proteomes" id="UP001596484">
    <property type="component" value="Unassembled WGS sequence"/>
</dbReference>
<feature type="transmembrane region" description="Helical" evidence="1">
    <location>
        <begin position="508"/>
        <end position="527"/>
    </location>
</feature>
<proteinExistence type="predicted"/>
<comment type="caution">
    <text evidence="2">The sequence shown here is derived from an EMBL/GenBank/DDBJ whole genome shotgun (WGS) entry which is preliminary data.</text>
</comment>
<feature type="transmembrane region" description="Helical" evidence="1">
    <location>
        <begin position="468"/>
        <end position="487"/>
    </location>
</feature>
<gene>
    <name evidence="2" type="ORF">ACFQS9_10100</name>
</gene>
<feature type="transmembrane region" description="Helical" evidence="1">
    <location>
        <begin position="155"/>
        <end position="172"/>
    </location>
</feature>
<feature type="transmembrane region" description="Helical" evidence="1">
    <location>
        <begin position="547"/>
        <end position="565"/>
    </location>
</feature>
<feature type="transmembrane region" description="Helical" evidence="1">
    <location>
        <begin position="234"/>
        <end position="258"/>
    </location>
</feature>
<accession>A0ABW2RWP1</accession>
<dbReference type="RefSeq" id="WP_378404078.1">
    <property type="nucleotide sequence ID" value="NZ_JBHTCS010000011.1"/>
</dbReference>
<feature type="transmembrane region" description="Helical" evidence="1">
    <location>
        <begin position="97"/>
        <end position="119"/>
    </location>
</feature>
<feature type="transmembrane region" description="Helical" evidence="1">
    <location>
        <begin position="572"/>
        <end position="592"/>
    </location>
</feature>
<organism evidence="2 3">
    <name type="scientific">Rhodococcus daqingensis</name>
    <dbReference type="NCBI Taxonomy" id="2479363"/>
    <lineage>
        <taxon>Bacteria</taxon>
        <taxon>Bacillati</taxon>
        <taxon>Actinomycetota</taxon>
        <taxon>Actinomycetes</taxon>
        <taxon>Mycobacteriales</taxon>
        <taxon>Nocardiaceae</taxon>
        <taxon>Rhodococcus</taxon>
    </lineage>
</organism>
<keyword evidence="3" id="KW-1185">Reference proteome</keyword>
<name>A0ABW2RWP1_9NOCA</name>
<feature type="transmembrane region" description="Helical" evidence="1">
    <location>
        <begin position="193"/>
        <end position="214"/>
    </location>
</feature>
<sequence>MAPSPDLRNSSRARPERIEAQDGVDAVGPVRGPGPLAGVAVALALLGVVAIAVAPALGVVRPDTGSAVAAAAVAAVVCAGLAPGLAALALLGRRPAVAGTVLAGAGAVSVGLVVLDLQLLGDPIDANRLELFRPLTAASLGAGPGAHAILAGHALAVLAGLIGLVAAVRASQADGYGHSDYPDHDGAGVGRRIGPGLSTLAVAAAVVLAAALFAPPLRSTDPVLLVPAVIESAAPISLGAGVIGAAVLIVVAAALAAISPLGSAGAIVGAAVAALGVVGVRLVAGLLAGDGVSVGPGSVVAVAACVVLIAVGCVIPAAAAARARRGLAQLLVQSAAAATAAPAAAGTSKSAARARAAAAERARVGRWHVATAVAGIGAGLLGAVGALLPALSVPEGAQEPTILATRVVLVAGVVLVIASLWLLLSEFAALVRPAVGVLWAAQVMAVAAVLQAVVLAGDLPGVGPGPGAALLALSAVAAAATGLLALCADSAERDAIDTSVDVPIRLPVLIVGSVAALASVAALGLPLYRGVDFGPDSFAQWPWGWDLWGRALLAVAVAAAVPVAARSRPARGASLMVGAMTGMSVYLAGWPLTSARVAEPEMGPGAVCALVAVALLAVTAVMAVRQNRR</sequence>
<feature type="transmembrane region" description="Helical" evidence="1">
    <location>
        <begin position="403"/>
        <end position="424"/>
    </location>
</feature>
<evidence type="ECO:0000256" key="1">
    <source>
        <dbReference type="SAM" id="Phobius"/>
    </source>
</evidence>
<evidence type="ECO:0000313" key="2">
    <source>
        <dbReference type="EMBL" id="MFC7448239.1"/>
    </source>
</evidence>
<feature type="transmembrane region" description="Helical" evidence="1">
    <location>
        <begin position="67"/>
        <end position="91"/>
    </location>
</feature>
<keyword evidence="1" id="KW-0812">Transmembrane</keyword>
<feature type="transmembrane region" description="Helical" evidence="1">
    <location>
        <begin position="265"/>
        <end position="287"/>
    </location>
</feature>
<evidence type="ECO:0000313" key="3">
    <source>
        <dbReference type="Proteomes" id="UP001596484"/>
    </source>
</evidence>
<feature type="transmembrane region" description="Helical" evidence="1">
    <location>
        <begin position="604"/>
        <end position="624"/>
    </location>
</feature>